<dbReference type="InterPro" id="IPR001245">
    <property type="entry name" value="Ser-Thr/Tyr_kinase_cat_dom"/>
</dbReference>
<dbReference type="SMART" id="SM00060">
    <property type="entry name" value="FN3"/>
    <property type="match status" value="1"/>
</dbReference>
<dbReference type="Gene3D" id="2.60.120.260">
    <property type="entry name" value="Galactose-binding domain-like"/>
    <property type="match status" value="1"/>
</dbReference>
<evidence type="ECO:0000256" key="27">
    <source>
        <dbReference type="PROSITE-ProRule" id="PRU10141"/>
    </source>
</evidence>
<dbReference type="Proteomes" id="UP000472265">
    <property type="component" value="Chromosome 21"/>
</dbReference>
<keyword evidence="10 25" id="KW-0547">Nucleotide-binding</keyword>
<evidence type="ECO:0000259" key="30">
    <source>
        <dbReference type="PROSITE" id="PS50853"/>
    </source>
</evidence>
<dbReference type="EC" id="2.7.10.1" evidence="4"/>
<evidence type="ECO:0000256" key="9">
    <source>
        <dbReference type="ARBA" id="ARBA00022737"/>
    </source>
</evidence>
<dbReference type="FunFam" id="2.60.40.1770:FF:000001">
    <property type="entry name" value="Ephrin type-A receptor 5"/>
    <property type="match status" value="1"/>
</dbReference>
<keyword evidence="21" id="KW-0966">Cell projection</keyword>
<dbReference type="GO" id="GO:0007155">
    <property type="term" value="P:cell adhesion"/>
    <property type="evidence" value="ECO:0007669"/>
    <property type="project" value="UniProtKB-KW"/>
</dbReference>
<dbReference type="SUPFAM" id="SSF49785">
    <property type="entry name" value="Galactose-binding domain-like"/>
    <property type="match status" value="1"/>
</dbReference>
<dbReference type="FunFam" id="2.60.120.260:FF:000004">
    <property type="entry name" value="Ephrin type-B receptor 2"/>
    <property type="match status" value="1"/>
</dbReference>
<keyword evidence="12" id="KW-0418">Kinase</keyword>
<comment type="function">
    <text evidence="23">Receptor tyrosine kinase which binds promiscuously transmembrane ephrin-B family ligands residing on adjacent cells, leading to contact-dependent bidirectional signaling into neighboring cells. The signaling pathway downstream of the receptor is referred to as forward signaling while the signaling pathway downstream of the ephrin ligand is referred to as reverse signaling. Together with its cognate ligand/functional ligand EFNB2 is involved in the regulation of cell adhesion and cell migration, and plays a central role in heart morphogenesis, angiogenesis and blood vessel remodeling and permeability. EPHB4-mediated forward signaling controls cellular repulsion and segregation from EFNB2-expressing cells. Involved in somitogenesis.</text>
</comment>
<dbReference type="FunFam" id="3.30.200.20:FF:000001">
    <property type="entry name" value="Ephrin type-A receptor 5"/>
    <property type="match status" value="1"/>
</dbReference>
<dbReference type="PROSITE" id="PS50011">
    <property type="entry name" value="PROTEIN_KINASE_DOM"/>
    <property type="match status" value="1"/>
</dbReference>
<keyword evidence="20" id="KW-0325">Glycoprotein</keyword>
<dbReference type="Gene3D" id="1.10.510.10">
    <property type="entry name" value="Transferase(Phosphotransferase) domain 1"/>
    <property type="match status" value="1"/>
</dbReference>
<evidence type="ECO:0000256" key="1">
    <source>
        <dbReference type="ARBA" id="ARBA00004146"/>
    </source>
</evidence>
<dbReference type="CDD" id="cd09551">
    <property type="entry name" value="SAM_EPH-B1"/>
    <property type="match status" value="1"/>
</dbReference>
<evidence type="ECO:0000256" key="26">
    <source>
        <dbReference type="PIRSR" id="PIRSR000666-3"/>
    </source>
</evidence>
<dbReference type="SMART" id="SM00219">
    <property type="entry name" value="TyrKc"/>
    <property type="match status" value="1"/>
</dbReference>
<dbReference type="SUPFAM" id="SSF47769">
    <property type="entry name" value="SAM/Pointed domain"/>
    <property type="match status" value="1"/>
</dbReference>
<keyword evidence="13 25" id="KW-0067">ATP-binding</keyword>
<dbReference type="InterPro" id="IPR027936">
    <property type="entry name" value="Eph_TM"/>
</dbReference>
<dbReference type="Pfam" id="PF07647">
    <property type="entry name" value="SAM_2"/>
    <property type="match status" value="1"/>
</dbReference>
<evidence type="ECO:0000256" key="17">
    <source>
        <dbReference type="ARBA" id="ARBA00023136"/>
    </source>
</evidence>
<comment type="subcellular location">
    <subcellularLocation>
        <location evidence="2">Cell membrane</location>
        <topology evidence="2">Single-pass type I membrane protein</topology>
    </subcellularLocation>
    <subcellularLocation>
        <location evidence="3">Cell projection</location>
        <location evidence="3">Dendrite</location>
    </subcellularLocation>
    <subcellularLocation>
        <location evidence="1">Early endosome membrane</location>
    </subcellularLocation>
</comment>
<keyword evidence="11" id="KW-0967">Endosome</keyword>
<dbReference type="InterPro" id="IPR036116">
    <property type="entry name" value="FN3_sf"/>
</dbReference>
<dbReference type="GO" id="GO:0005005">
    <property type="term" value="F:transmembrane-ephrin receptor activity"/>
    <property type="evidence" value="ECO:0007669"/>
    <property type="project" value="TreeGrafter"/>
</dbReference>
<dbReference type="InterPro" id="IPR017441">
    <property type="entry name" value="Protein_kinase_ATP_BS"/>
</dbReference>
<feature type="binding site" evidence="25">
    <location>
        <begin position="543"/>
        <end position="551"/>
    </location>
    <ligand>
        <name>ATP</name>
        <dbReference type="ChEBI" id="CHEBI:30616"/>
    </ligand>
</feature>
<dbReference type="Pfam" id="PF00041">
    <property type="entry name" value="fn3"/>
    <property type="match status" value="1"/>
</dbReference>
<dbReference type="AlphaFoldDB" id="A0A671XV25"/>
<dbReference type="PROSITE" id="PS51550">
    <property type="entry name" value="EPH_LBD"/>
    <property type="match status" value="1"/>
</dbReference>
<evidence type="ECO:0000256" key="4">
    <source>
        <dbReference type="ARBA" id="ARBA00011902"/>
    </source>
</evidence>
<dbReference type="PROSITE" id="PS50105">
    <property type="entry name" value="SAM_DOMAIN"/>
    <property type="match status" value="1"/>
</dbReference>
<dbReference type="Ensembl" id="ENSSAUT00010056847.1">
    <property type="protein sequence ID" value="ENSSAUP00010054087.1"/>
    <property type="gene ID" value="ENSSAUG00010021848.1"/>
</dbReference>
<dbReference type="FunFam" id="2.60.40.10:FF:000041">
    <property type="entry name" value="ephrin type-A receptor 3"/>
    <property type="match status" value="1"/>
</dbReference>
<evidence type="ECO:0000256" key="24">
    <source>
        <dbReference type="PIRSR" id="PIRSR000666-1"/>
    </source>
</evidence>
<dbReference type="InterPro" id="IPR000719">
    <property type="entry name" value="Prot_kinase_dom"/>
</dbReference>
<gene>
    <name evidence="32" type="primary">EPHB1</name>
    <name evidence="32" type="synonym">LOC115572411</name>
</gene>
<dbReference type="GO" id="GO:0030425">
    <property type="term" value="C:dendrite"/>
    <property type="evidence" value="ECO:0007669"/>
    <property type="project" value="UniProtKB-SubCell"/>
</dbReference>
<feature type="domain" description="SAM" evidence="29">
    <location>
        <begin position="829"/>
        <end position="893"/>
    </location>
</feature>
<feature type="active site" description="Proton acceptor" evidence="24">
    <location>
        <position position="662"/>
    </location>
</feature>
<evidence type="ECO:0000256" key="11">
    <source>
        <dbReference type="ARBA" id="ARBA00022753"/>
    </source>
</evidence>
<dbReference type="Gene3D" id="1.10.150.50">
    <property type="entry name" value="Transcription Factor, Ets-1"/>
    <property type="match status" value="1"/>
</dbReference>
<dbReference type="Gene3D" id="3.30.200.20">
    <property type="entry name" value="Phosphorylase Kinase, domain 1"/>
    <property type="match status" value="1"/>
</dbReference>
<keyword evidence="26" id="KW-1015">Disulfide bond</keyword>
<dbReference type="InterPro" id="IPR003961">
    <property type="entry name" value="FN3_dom"/>
</dbReference>
<dbReference type="PROSITE" id="PS00791">
    <property type="entry name" value="RECEPTOR_TYR_KIN_V_2"/>
    <property type="match status" value="1"/>
</dbReference>
<dbReference type="PROSITE" id="PS00790">
    <property type="entry name" value="RECEPTOR_TYR_KIN_V_1"/>
    <property type="match status" value="1"/>
</dbReference>
<dbReference type="InterPro" id="IPR008979">
    <property type="entry name" value="Galactose-bd-like_sf"/>
</dbReference>
<feature type="disulfide bond" evidence="26">
    <location>
        <begin position="64"/>
        <end position="74"/>
    </location>
</feature>
<dbReference type="SMART" id="SM00615">
    <property type="entry name" value="EPH_lbd"/>
    <property type="match status" value="1"/>
</dbReference>
<dbReference type="InterPro" id="IPR020635">
    <property type="entry name" value="Tyr_kinase_cat_dom"/>
</dbReference>
<keyword evidence="6" id="KW-0597">Phosphoprotein</keyword>
<dbReference type="PROSITE" id="PS50853">
    <property type="entry name" value="FN3"/>
    <property type="match status" value="1"/>
</dbReference>
<evidence type="ECO:0000256" key="6">
    <source>
        <dbReference type="ARBA" id="ARBA00022553"/>
    </source>
</evidence>
<dbReference type="InterPro" id="IPR001660">
    <property type="entry name" value="SAM"/>
</dbReference>
<dbReference type="InterPro" id="IPR008266">
    <property type="entry name" value="Tyr_kinase_AS"/>
</dbReference>
<dbReference type="InterPro" id="IPR009030">
    <property type="entry name" value="Growth_fac_rcpt_cys_sf"/>
</dbReference>
<dbReference type="GeneTree" id="ENSGT00940000155297"/>
<reference evidence="32" key="2">
    <citation type="submission" date="2025-08" db="UniProtKB">
        <authorList>
            <consortium name="Ensembl"/>
        </authorList>
    </citation>
    <scope>IDENTIFICATION</scope>
</reference>
<dbReference type="InterPro" id="IPR042819">
    <property type="entry name" value="EphB1_SAM"/>
</dbReference>
<dbReference type="FunFam" id="2.10.50.10:FF:000001">
    <property type="entry name" value="Ephrin type-A receptor 5"/>
    <property type="match status" value="1"/>
</dbReference>
<evidence type="ECO:0000313" key="33">
    <source>
        <dbReference type="Proteomes" id="UP000472265"/>
    </source>
</evidence>
<dbReference type="Gene3D" id="2.10.50.10">
    <property type="entry name" value="Tumor Necrosis Factor Receptor, subunit A, domain 2"/>
    <property type="match status" value="1"/>
</dbReference>
<evidence type="ECO:0000256" key="15">
    <source>
        <dbReference type="ARBA" id="ARBA00022902"/>
    </source>
</evidence>
<sequence length="902" mass="101344">HPNTRSLFTWEEVSGYDENLNTIRTYQVCNVFEPSQNNWLLTTFIDRRGAQRIYVEIRFTVRDCSSIPNVPGSCKETFNLYYYETDAVIATKGTAFWMEAPYLKVDTIAADESFSQVDFGGRLMKVNTEVRSFGPLSKNGFYLAFQDYGACMSLLSVRVFYKKCPSVVQNFAIFPETMTGAESTSLVIARGICIPNSEEVDVPIKLYCNGDGEWMVPIGSCTCKAGFEPDNGNVCRACPPGTFKSTQGPGLCLQCPPNSRSTAEAATICVCRNGYYRGDADQPDEPCTSVPSSPRNVISIVNETSVILEWHSPRETGGREDVVYNIVCKKCRADRRSCSHCDDNVDFVPRQLGLTETRVLISNLWAHTLYSFEIQAVNGVSNKSPYPAQHVSIDITTNQAAPSIVPIMHQISSTMNSFTLSWPQPEQPNGIILDYELRYYEKVRYVCVRVCTLAKEKEKEKEKKTKQQFLLLESSFSTLVVLELSLRADMSNCPSPLGCPTHFSGSPGMKIYIDPFTYEDPNEAVREFAKEIDVSTVKIEEVIGAGEFGEVYKGRLKLPGKREIYVAIKTLKAGYVEKQRRDFLSEASIMGQFDHPNIIRLEGVVTKSRPVMIVTEFMENGALDSFLRQNDGQFTVIQLVGMMRGISAGMKYLSEMNYVHRDLAARNILVNSNLVCKVSDFGLSRYLQDDTSDPSYTSSLGGKIPVRWTAPEAIAYRKFTSASDVWSYGIVMWEVMSFGERPYWDMSNQDVINAIEQDYRLPPPMDCPSALHQLMLDCWQKDRNVRPRFTDIVSTLDKMIRNPTSLKAVANIPAVPSQPLLDRSIPDFNTFSSVEDWLAAIKMSQYRDNFLNSGFTSLQLVAQMTSEDLLRIGVTLAGHQKKILSNIQSMRVQMSQSPTPMA</sequence>
<dbReference type="SUPFAM" id="SSF57184">
    <property type="entry name" value="Growth factor receptor domain"/>
    <property type="match status" value="1"/>
</dbReference>
<dbReference type="Pfam" id="PF14575">
    <property type="entry name" value="EphA2_TM"/>
    <property type="match status" value="1"/>
</dbReference>
<evidence type="ECO:0000256" key="18">
    <source>
        <dbReference type="ARBA" id="ARBA00023137"/>
    </source>
</evidence>
<dbReference type="Pfam" id="PF01404">
    <property type="entry name" value="Ephrin_lbd"/>
    <property type="match status" value="1"/>
</dbReference>
<feature type="domain" description="Eph LBD" evidence="31">
    <location>
        <begin position="1"/>
        <end position="169"/>
    </location>
</feature>
<evidence type="ECO:0000256" key="10">
    <source>
        <dbReference type="ARBA" id="ARBA00022741"/>
    </source>
</evidence>
<dbReference type="GO" id="GO:0005886">
    <property type="term" value="C:plasma membrane"/>
    <property type="evidence" value="ECO:0007669"/>
    <property type="project" value="UniProtKB-SubCell"/>
</dbReference>
<dbReference type="Gene3D" id="2.60.40.10">
    <property type="entry name" value="Immunoglobulins"/>
    <property type="match status" value="2"/>
</dbReference>
<keyword evidence="7" id="KW-0808">Transferase</keyword>
<keyword evidence="9" id="KW-0677">Repeat</keyword>
<evidence type="ECO:0000256" key="13">
    <source>
        <dbReference type="ARBA" id="ARBA00022840"/>
    </source>
</evidence>
<keyword evidence="16" id="KW-1133">Transmembrane helix</keyword>
<evidence type="ECO:0000256" key="19">
    <source>
        <dbReference type="ARBA" id="ARBA00023170"/>
    </source>
</evidence>
<dbReference type="Pfam" id="PF25599">
    <property type="entry name" value="Ephrin_CRD"/>
    <property type="match status" value="1"/>
</dbReference>
<keyword evidence="5" id="KW-1003">Cell membrane</keyword>
<dbReference type="InterPro" id="IPR013783">
    <property type="entry name" value="Ig-like_fold"/>
</dbReference>
<dbReference type="CDD" id="cd00063">
    <property type="entry name" value="FN3"/>
    <property type="match status" value="1"/>
</dbReference>
<keyword evidence="15" id="KW-0524">Neurogenesis</keyword>
<evidence type="ECO:0000256" key="16">
    <source>
        <dbReference type="ARBA" id="ARBA00022989"/>
    </source>
</evidence>
<evidence type="ECO:0000256" key="7">
    <source>
        <dbReference type="ARBA" id="ARBA00022679"/>
    </source>
</evidence>
<keyword evidence="17" id="KW-0472">Membrane</keyword>
<dbReference type="InterPro" id="IPR001426">
    <property type="entry name" value="Tyr_kinase_rcpt_V_CS"/>
</dbReference>
<evidence type="ECO:0000259" key="29">
    <source>
        <dbReference type="PROSITE" id="PS50105"/>
    </source>
</evidence>
<dbReference type="GO" id="GO:0007411">
    <property type="term" value="P:axon guidance"/>
    <property type="evidence" value="ECO:0007669"/>
    <property type="project" value="TreeGrafter"/>
</dbReference>
<evidence type="ECO:0000256" key="3">
    <source>
        <dbReference type="ARBA" id="ARBA00004279"/>
    </source>
</evidence>
<dbReference type="PRINTS" id="PR00109">
    <property type="entry name" value="TYRKINASE"/>
</dbReference>
<name>A0A671XV25_SPAAU</name>
<proteinExistence type="predicted"/>
<evidence type="ECO:0000256" key="12">
    <source>
        <dbReference type="ARBA" id="ARBA00022777"/>
    </source>
</evidence>
<keyword evidence="18" id="KW-0829">Tyrosine-protein kinase</keyword>
<accession>A0A671XV25</accession>
<dbReference type="PANTHER" id="PTHR46877">
    <property type="entry name" value="EPH RECEPTOR A5"/>
    <property type="match status" value="1"/>
</dbReference>
<evidence type="ECO:0000256" key="25">
    <source>
        <dbReference type="PIRSR" id="PIRSR000666-2"/>
    </source>
</evidence>
<dbReference type="SMART" id="SM00454">
    <property type="entry name" value="SAM"/>
    <property type="match status" value="1"/>
</dbReference>
<dbReference type="PANTHER" id="PTHR46877:SF17">
    <property type="entry name" value="EPHRIN TYPE-B RECEPTOR 1"/>
    <property type="match status" value="1"/>
</dbReference>
<evidence type="ECO:0000256" key="21">
    <source>
        <dbReference type="ARBA" id="ARBA00023273"/>
    </source>
</evidence>
<reference evidence="32" key="3">
    <citation type="submission" date="2025-09" db="UniProtKB">
        <authorList>
            <consortium name="Ensembl"/>
        </authorList>
    </citation>
    <scope>IDENTIFICATION</scope>
</reference>
<dbReference type="FunFam" id="1.10.510.10:FF:000015">
    <property type="entry name" value="Ephrin type-B receptor 2"/>
    <property type="match status" value="1"/>
</dbReference>
<evidence type="ECO:0000256" key="23">
    <source>
        <dbReference type="ARBA" id="ARBA00055965"/>
    </source>
</evidence>
<dbReference type="SUPFAM" id="SSF49265">
    <property type="entry name" value="Fibronectin type III"/>
    <property type="match status" value="1"/>
</dbReference>
<organism evidence="32 33">
    <name type="scientific">Sparus aurata</name>
    <name type="common">Gilthead sea bream</name>
    <dbReference type="NCBI Taxonomy" id="8175"/>
    <lineage>
        <taxon>Eukaryota</taxon>
        <taxon>Metazoa</taxon>
        <taxon>Chordata</taxon>
        <taxon>Craniata</taxon>
        <taxon>Vertebrata</taxon>
        <taxon>Euteleostomi</taxon>
        <taxon>Actinopterygii</taxon>
        <taxon>Neopterygii</taxon>
        <taxon>Teleostei</taxon>
        <taxon>Neoteleostei</taxon>
        <taxon>Acanthomorphata</taxon>
        <taxon>Eupercaria</taxon>
        <taxon>Spariformes</taxon>
        <taxon>Sparidae</taxon>
        <taxon>Sparus</taxon>
    </lineage>
</organism>
<dbReference type="InterPro" id="IPR013761">
    <property type="entry name" value="SAM/pointed_sf"/>
</dbReference>
<keyword evidence="19" id="KW-0675">Receptor</keyword>
<evidence type="ECO:0000256" key="20">
    <source>
        <dbReference type="ARBA" id="ARBA00023180"/>
    </source>
</evidence>
<dbReference type="SMART" id="SM01411">
    <property type="entry name" value="Ephrin_rec_like"/>
    <property type="match status" value="1"/>
</dbReference>
<keyword evidence="8" id="KW-0812">Transmembrane</keyword>
<protein>
    <recommendedName>
        <fullName evidence="4">receptor protein-tyrosine kinase</fullName>
        <ecNumber evidence="4">2.7.10.1</ecNumber>
    </recommendedName>
</protein>
<comment type="catalytic activity">
    <reaction evidence="22">
        <text>L-tyrosyl-[protein] + ATP = O-phospho-L-tyrosyl-[protein] + ADP + H(+)</text>
        <dbReference type="Rhea" id="RHEA:10596"/>
        <dbReference type="Rhea" id="RHEA-COMP:10136"/>
        <dbReference type="Rhea" id="RHEA-COMP:20101"/>
        <dbReference type="ChEBI" id="CHEBI:15378"/>
        <dbReference type="ChEBI" id="CHEBI:30616"/>
        <dbReference type="ChEBI" id="CHEBI:46858"/>
        <dbReference type="ChEBI" id="CHEBI:61978"/>
        <dbReference type="ChEBI" id="CHEBI:456216"/>
        <dbReference type="EC" id="2.7.10.1"/>
    </reaction>
</comment>
<keyword evidence="33" id="KW-1185">Reference proteome</keyword>
<evidence type="ECO:0000259" key="31">
    <source>
        <dbReference type="PROSITE" id="PS51550"/>
    </source>
</evidence>
<dbReference type="FunFam" id="1.10.150.50:FF:000001">
    <property type="entry name" value="Ephrin type-A receptor 5"/>
    <property type="match status" value="1"/>
</dbReference>
<dbReference type="PROSITE" id="PS00109">
    <property type="entry name" value="PROTEIN_KINASE_TYR"/>
    <property type="match status" value="1"/>
</dbReference>
<dbReference type="PIRSF" id="PIRSF000666">
    <property type="entry name" value="TyrPK_ephrin_receptor"/>
    <property type="match status" value="1"/>
</dbReference>
<evidence type="ECO:0000256" key="5">
    <source>
        <dbReference type="ARBA" id="ARBA00022475"/>
    </source>
</evidence>
<reference evidence="32" key="1">
    <citation type="submission" date="2021-04" db="EMBL/GenBank/DDBJ databases">
        <authorList>
            <consortium name="Wellcome Sanger Institute Data Sharing"/>
        </authorList>
    </citation>
    <scope>NUCLEOTIDE SEQUENCE [LARGE SCALE GENOMIC DNA]</scope>
</reference>
<dbReference type="SUPFAM" id="SSF56112">
    <property type="entry name" value="Protein kinase-like (PK-like)"/>
    <property type="match status" value="1"/>
</dbReference>
<dbReference type="PROSITE" id="PS00107">
    <property type="entry name" value="PROTEIN_KINASE_ATP"/>
    <property type="match status" value="1"/>
</dbReference>
<dbReference type="InterPro" id="IPR016257">
    <property type="entry name" value="Tyr_kinase_ephrin_rcpt"/>
</dbReference>
<evidence type="ECO:0000256" key="2">
    <source>
        <dbReference type="ARBA" id="ARBA00004251"/>
    </source>
</evidence>
<evidence type="ECO:0000256" key="8">
    <source>
        <dbReference type="ARBA" id="ARBA00022692"/>
    </source>
</evidence>
<feature type="binding site" evidence="25 27">
    <location>
        <position position="569"/>
    </location>
    <ligand>
        <name>ATP</name>
        <dbReference type="ChEBI" id="CHEBI:30616"/>
    </ligand>
</feature>
<dbReference type="InterPro" id="IPR050449">
    <property type="entry name" value="Ephrin_rcpt_TKs"/>
</dbReference>
<dbReference type="InterPro" id="IPR001090">
    <property type="entry name" value="Ephrin_rcpt_lig-bd_dom"/>
</dbReference>
<dbReference type="GO" id="GO:0005524">
    <property type="term" value="F:ATP binding"/>
    <property type="evidence" value="ECO:0007669"/>
    <property type="project" value="UniProtKB-UniRule"/>
</dbReference>
<evidence type="ECO:0000313" key="32">
    <source>
        <dbReference type="Ensembl" id="ENSSAUP00010054087.1"/>
    </source>
</evidence>
<evidence type="ECO:0000256" key="22">
    <source>
        <dbReference type="ARBA" id="ARBA00051243"/>
    </source>
</evidence>
<dbReference type="GO" id="GO:0031901">
    <property type="term" value="C:early endosome membrane"/>
    <property type="evidence" value="ECO:0007669"/>
    <property type="project" value="UniProtKB-SubCell"/>
</dbReference>
<keyword evidence="14" id="KW-0130">Cell adhesion</keyword>
<evidence type="ECO:0000259" key="28">
    <source>
        <dbReference type="PROSITE" id="PS50011"/>
    </source>
</evidence>
<feature type="domain" description="Protein kinase" evidence="28">
    <location>
        <begin position="537"/>
        <end position="800"/>
    </location>
</feature>
<dbReference type="CDD" id="cd05065">
    <property type="entry name" value="PTKc_EphR_B"/>
    <property type="match status" value="1"/>
</dbReference>
<feature type="disulfide bond" evidence="26">
    <location>
        <begin position="29"/>
        <end position="151"/>
    </location>
</feature>
<feature type="domain" description="Fibronectin type-III" evidence="30">
    <location>
        <begin position="290"/>
        <end position="400"/>
    </location>
</feature>
<dbReference type="Pfam" id="PF07714">
    <property type="entry name" value="PK_Tyr_Ser-Thr"/>
    <property type="match status" value="1"/>
</dbReference>
<dbReference type="Gene3D" id="2.60.40.1770">
    <property type="entry name" value="ephrin a2 ectodomain"/>
    <property type="match status" value="1"/>
</dbReference>
<evidence type="ECO:0000256" key="14">
    <source>
        <dbReference type="ARBA" id="ARBA00022889"/>
    </source>
</evidence>
<dbReference type="InterPro" id="IPR011009">
    <property type="entry name" value="Kinase-like_dom_sf"/>
</dbReference>